<protein>
    <submittedName>
        <fullName evidence="1">Uncharacterized protein</fullName>
    </submittedName>
</protein>
<proteinExistence type="predicted"/>
<gene>
    <name evidence="1" type="ORF">ANN_20835</name>
</gene>
<keyword evidence="2" id="KW-1185">Reference proteome</keyword>
<evidence type="ECO:0000313" key="1">
    <source>
        <dbReference type="EMBL" id="KAJ4432219.1"/>
    </source>
</evidence>
<reference evidence="1 2" key="1">
    <citation type="journal article" date="2022" name="Allergy">
        <title>Genome assembly and annotation of Periplaneta americana reveal a comprehensive cockroach allergen profile.</title>
        <authorList>
            <person name="Wang L."/>
            <person name="Xiong Q."/>
            <person name="Saelim N."/>
            <person name="Wang L."/>
            <person name="Nong W."/>
            <person name="Wan A.T."/>
            <person name="Shi M."/>
            <person name="Liu X."/>
            <person name="Cao Q."/>
            <person name="Hui J.H.L."/>
            <person name="Sookrung N."/>
            <person name="Leung T.F."/>
            <person name="Tungtrongchitr A."/>
            <person name="Tsui S.K.W."/>
        </authorList>
    </citation>
    <scope>NUCLEOTIDE SEQUENCE [LARGE SCALE GENOMIC DNA]</scope>
    <source>
        <strain evidence="1">PWHHKU_190912</strain>
    </source>
</reference>
<sequence>MKSNSKVYSRSHNTKQHFDNTKYIDTSSRLSGEFTVFYHQLNKTMTLQLRTEELTKKLQNYFAPDVHVDVQGRLSSAEFVQFISVYYELLTGLLILYVPQLSATLVKLKDRITDAFTTIINNMLLRIWDELQYRIDVCRVTRGSHIEQYEGEGLPENTMSCSLALHLAVMDRVVTSPTFVLQDLLESWCNSFDLHLRLSTQRPENIRVLVEIN</sequence>
<comment type="caution">
    <text evidence="1">The sequence shown here is derived from an EMBL/GenBank/DDBJ whole genome shotgun (WGS) entry which is preliminary data.</text>
</comment>
<accession>A0ABQ8SDN7</accession>
<dbReference type="EMBL" id="JAJSOF020000029">
    <property type="protein sequence ID" value="KAJ4432219.1"/>
    <property type="molecule type" value="Genomic_DNA"/>
</dbReference>
<organism evidence="1 2">
    <name type="scientific">Periplaneta americana</name>
    <name type="common">American cockroach</name>
    <name type="synonym">Blatta americana</name>
    <dbReference type="NCBI Taxonomy" id="6978"/>
    <lineage>
        <taxon>Eukaryota</taxon>
        <taxon>Metazoa</taxon>
        <taxon>Ecdysozoa</taxon>
        <taxon>Arthropoda</taxon>
        <taxon>Hexapoda</taxon>
        <taxon>Insecta</taxon>
        <taxon>Pterygota</taxon>
        <taxon>Neoptera</taxon>
        <taxon>Polyneoptera</taxon>
        <taxon>Dictyoptera</taxon>
        <taxon>Blattodea</taxon>
        <taxon>Blattoidea</taxon>
        <taxon>Blattidae</taxon>
        <taxon>Blattinae</taxon>
        <taxon>Periplaneta</taxon>
    </lineage>
</organism>
<name>A0ABQ8SDN7_PERAM</name>
<dbReference type="Proteomes" id="UP001148838">
    <property type="component" value="Unassembled WGS sequence"/>
</dbReference>
<evidence type="ECO:0000313" key="2">
    <source>
        <dbReference type="Proteomes" id="UP001148838"/>
    </source>
</evidence>